<proteinExistence type="predicted"/>
<comment type="caution">
    <text evidence="1">The sequence shown here is derived from an EMBL/GenBank/DDBJ whole genome shotgun (WGS) entry which is preliminary data.</text>
</comment>
<organism evidence="1 2">
    <name type="scientific">Algimonas porphyrae</name>
    <dbReference type="NCBI Taxonomy" id="1128113"/>
    <lineage>
        <taxon>Bacteria</taxon>
        <taxon>Pseudomonadati</taxon>
        <taxon>Pseudomonadota</taxon>
        <taxon>Alphaproteobacteria</taxon>
        <taxon>Maricaulales</taxon>
        <taxon>Robiginitomaculaceae</taxon>
        <taxon>Algimonas</taxon>
    </lineage>
</organism>
<dbReference type="Proteomes" id="UP001161390">
    <property type="component" value="Unassembled WGS sequence"/>
</dbReference>
<sequence>MPFFEGQSMKLKTYSKGQSIYDRAAHIWQVLVPWVMWEMKDGNLDAGLISYSSLAKRMGYEPGAGRTLARSLGAIAILCEECQLPALNTVVVRKDTGQAGSGVITSLSDDVIEEVKKVLGHDWRSYKAPSPRQFRTATEIHNARYD</sequence>
<reference evidence="1" key="1">
    <citation type="journal article" date="2014" name="Int. J. Syst. Evol. Microbiol.">
        <title>Complete genome of a new Firmicutes species belonging to the dominant human colonic microbiota ('Ruminococcus bicirculans') reveals two chromosomes and a selective capacity to utilize plant glucans.</title>
        <authorList>
            <consortium name="NISC Comparative Sequencing Program"/>
            <person name="Wegmann U."/>
            <person name="Louis P."/>
            <person name="Goesmann A."/>
            <person name="Henrissat B."/>
            <person name="Duncan S.H."/>
            <person name="Flint H.J."/>
        </authorList>
    </citation>
    <scope>NUCLEOTIDE SEQUENCE</scope>
    <source>
        <strain evidence="1">NBRC 108216</strain>
    </source>
</reference>
<keyword evidence="2" id="KW-1185">Reference proteome</keyword>
<gene>
    <name evidence="1" type="ORF">GCM10007854_09790</name>
</gene>
<reference evidence="1" key="2">
    <citation type="submission" date="2023-01" db="EMBL/GenBank/DDBJ databases">
        <title>Draft genome sequence of Algimonas porphyrae strain NBRC 108216.</title>
        <authorList>
            <person name="Sun Q."/>
            <person name="Mori K."/>
        </authorList>
    </citation>
    <scope>NUCLEOTIDE SEQUENCE</scope>
    <source>
        <strain evidence="1">NBRC 108216</strain>
    </source>
</reference>
<protein>
    <submittedName>
        <fullName evidence="1">Uncharacterized protein</fullName>
    </submittedName>
</protein>
<accession>A0ABQ5V018</accession>
<name>A0ABQ5V018_9PROT</name>
<evidence type="ECO:0000313" key="2">
    <source>
        <dbReference type="Proteomes" id="UP001161390"/>
    </source>
</evidence>
<evidence type="ECO:0000313" key="1">
    <source>
        <dbReference type="EMBL" id="GLQ20024.1"/>
    </source>
</evidence>
<dbReference type="EMBL" id="BSNJ01000002">
    <property type="protein sequence ID" value="GLQ20024.1"/>
    <property type="molecule type" value="Genomic_DNA"/>
</dbReference>